<evidence type="ECO:0000313" key="1">
    <source>
        <dbReference type="EMBL" id="AEI42522.1"/>
    </source>
</evidence>
<gene>
    <name evidence="1" type="ordered locus">KNP414_03985</name>
</gene>
<dbReference type="KEGG" id="pms:KNP414_03985"/>
<dbReference type="AlphaFoldDB" id="F8FBF5"/>
<accession>F8FBF5</accession>
<sequence length="78" mass="8370">MNRNAILRALAPSEAGYGASPSSPVPGPANEAHTLQQLLQHGIDPVSASRIVESWEAGELFPPYQSGSVFHLWGKYLV</sequence>
<dbReference type="Proteomes" id="UP000006620">
    <property type="component" value="Chromosome"/>
</dbReference>
<dbReference type="HOGENOM" id="CLU_2618683_0_0_9"/>
<evidence type="ECO:0000313" key="2">
    <source>
        <dbReference type="Proteomes" id="UP000006620"/>
    </source>
</evidence>
<dbReference type="RefSeq" id="WP_013917678.1">
    <property type="nucleotide sequence ID" value="NC_015690.1"/>
</dbReference>
<name>F8FBF5_PAEMK</name>
<protein>
    <submittedName>
        <fullName evidence="1">Uncharacterized protein</fullName>
    </submittedName>
</protein>
<reference evidence="1 2" key="2">
    <citation type="journal article" date="2013" name="Genome Announc.">
        <title>Genome Sequence of Growth-Improving Paenibacillus mucilaginosus Strain KNP414.</title>
        <authorList>
            <person name="Lu J.J."/>
            <person name="Wang J.F."/>
            <person name="Hu X.F."/>
        </authorList>
    </citation>
    <scope>NUCLEOTIDE SEQUENCE [LARGE SCALE GENOMIC DNA]</scope>
    <source>
        <strain evidence="1 2">KNP414</strain>
    </source>
</reference>
<organism evidence="1 2">
    <name type="scientific">Paenibacillus mucilaginosus (strain KNP414)</name>
    <dbReference type="NCBI Taxonomy" id="1036673"/>
    <lineage>
        <taxon>Bacteria</taxon>
        <taxon>Bacillati</taxon>
        <taxon>Bacillota</taxon>
        <taxon>Bacilli</taxon>
        <taxon>Bacillales</taxon>
        <taxon>Paenibacillaceae</taxon>
        <taxon>Paenibacillus</taxon>
    </lineage>
</organism>
<proteinExistence type="predicted"/>
<reference evidence="2" key="1">
    <citation type="submission" date="2011-06" db="EMBL/GenBank/DDBJ databases">
        <title>Complete genome sequence of Paenibacillus mucilaginosus KNP414.</title>
        <authorList>
            <person name="Wang J."/>
            <person name="Hu S."/>
            <person name="Hu X."/>
            <person name="Zhang B."/>
            <person name="Dong D."/>
            <person name="Zhang S."/>
            <person name="Zhao K."/>
            <person name="Wu D."/>
        </authorList>
    </citation>
    <scope>NUCLEOTIDE SEQUENCE [LARGE SCALE GENOMIC DNA]</scope>
    <source>
        <strain evidence="2">KNP414</strain>
    </source>
</reference>
<dbReference type="EMBL" id="CP002869">
    <property type="protein sequence ID" value="AEI42522.1"/>
    <property type="molecule type" value="Genomic_DNA"/>
</dbReference>